<dbReference type="AlphaFoldDB" id="A0A0A9DQZ7"/>
<accession>A0A0A9DQZ7</accession>
<evidence type="ECO:0000313" key="2">
    <source>
        <dbReference type="EMBL" id="JAD86177.1"/>
    </source>
</evidence>
<organism evidence="2">
    <name type="scientific">Arundo donax</name>
    <name type="common">Giant reed</name>
    <name type="synonym">Donax arundinaceus</name>
    <dbReference type="NCBI Taxonomy" id="35708"/>
    <lineage>
        <taxon>Eukaryota</taxon>
        <taxon>Viridiplantae</taxon>
        <taxon>Streptophyta</taxon>
        <taxon>Embryophyta</taxon>
        <taxon>Tracheophyta</taxon>
        <taxon>Spermatophyta</taxon>
        <taxon>Magnoliopsida</taxon>
        <taxon>Liliopsida</taxon>
        <taxon>Poales</taxon>
        <taxon>Poaceae</taxon>
        <taxon>PACMAD clade</taxon>
        <taxon>Arundinoideae</taxon>
        <taxon>Arundineae</taxon>
        <taxon>Arundo</taxon>
    </lineage>
</organism>
<protein>
    <submittedName>
        <fullName evidence="2">Uncharacterized protein</fullName>
    </submittedName>
</protein>
<dbReference type="EMBL" id="GBRH01211718">
    <property type="protein sequence ID" value="JAD86177.1"/>
    <property type="molecule type" value="Transcribed_RNA"/>
</dbReference>
<reference evidence="2" key="2">
    <citation type="journal article" date="2015" name="Data Brief">
        <title>Shoot transcriptome of the giant reed, Arundo donax.</title>
        <authorList>
            <person name="Barrero R.A."/>
            <person name="Guerrero F.D."/>
            <person name="Moolhuijzen P."/>
            <person name="Goolsby J.A."/>
            <person name="Tidwell J."/>
            <person name="Bellgard S.E."/>
            <person name="Bellgard M.I."/>
        </authorList>
    </citation>
    <scope>NUCLEOTIDE SEQUENCE</scope>
    <source>
        <tissue evidence="2">Shoot tissue taken approximately 20 cm above the soil surface</tissue>
    </source>
</reference>
<reference evidence="2" key="1">
    <citation type="submission" date="2014-09" db="EMBL/GenBank/DDBJ databases">
        <authorList>
            <person name="Magalhaes I.L.F."/>
            <person name="Oliveira U."/>
            <person name="Santos F.R."/>
            <person name="Vidigal T.H.D.A."/>
            <person name="Brescovit A.D."/>
            <person name="Santos A.J."/>
        </authorList>
    </citation>
    <scope>NUCLEOTIDE SEQUENCE</scope>
    <source>
        <tissue evidence="2">Shoot tissue taken approximately 20 cm above the soil surface</tissue>
    </source>
</reference>
<name>A0A0A9DQZ7_ARUDO</name>
<evidence type="ECO:0000256" key="1">
    <source>
        <dbReference type="SAM" id="MobiDB-lite"/>
    </source>
</evidence>
<feature type="region of interest" description="Disordered" evidence="1">
    <location>
        <begin position="120"/>
        <end position="152"/>
    </location>
</feature>
<proteinExistence type="predicted"/>
<sequence>MHTVCHLTIINRDLTIHPFALHRCTKKTTHPKSSRHEDHRARSPRSCREWRLCARLGAGAADGGVGLLRQLEPLCRVPPAAVHHGHGTAIPPVTHVAAEQLPGDAAALLPAAQACGAAPSLPGGVQPGSGRSATARLRANRAGRPEPSSHVRPVPAQLLHHSVRHCHWWRCLLLHELASIDCRNAFSRCSTAFQQIFLFNLKN</sequence>